<evidence type="ECO:0000313" key="3">
    <source>
        <dbReference type="EMBL" id="CAD7398855.1"/>
    </source>
</evidence>
<evidence type="ECO:0000256" key="1">
    <source>
        <dbReference type="SAM" id="Coils"/>
    </source>
</evidence>
<evidence type="ECO:0000256" key="2">
    <source>
        <dbReference type="SAM" id="MobiDB-lite"/>
    </source>
</evidence>
<keyword evidence="1" id="KW-0175">Coiled coil</keyword>
<sequence>MNDPFCFNLLPYLVLVKVFKEYLREDLKVFWESPELLGAHLEKRLSKLWVVRSGLIELATTKGIMERNGRRHSHSYNTRSRSLSEGTARRVVIDTPPGMNQGTGEVAAGSVVINHQVLVMPLEGDAAQQQMLPAEAVFDLQGLAVILTCMREEMTALRTAQEGARTAAQAESEIVRAVLETRLGAVQASVQEVSISINETRETFGNRLDEVRSAVNGRLEMFQQQNLAFQEQVETRLEVAEVSLRARMEERVLELVAPVEARCSQFVAQVGVLKEEAEREAKRLLTEAEAKREAARVEAAHIREVAQQEAVRLSEGVSPPPAVWGLVDALGARLGLQMMVDRVPHFNNHTGENPVNHLKKLSSLWDGQEVPWREKKRLIAASLEGVALCWWSSVEEEVDSWSTFESLFRQEFWSPEIQGLTRATLHAMKYREGGNKSMEAHLLTLLDRSRHLDVPMTDSELVNVALGQFPLRVQEVLGVVQQPGQLKGSRPDVVALPPQQWGSQCFSQPSPSGFLHGRPPPTYQRGQASPQPRVYVTQVGYPPGPVWYLFWEPAPGFPPHTGEGNLYGQVTNEGVYVSNDAHDSKEFMGHAPGGGSNNKRKKRMGQGRSNAYVLFDPGIQPAQGVFNSESLKPWKPDV</sequence>
<reference evidence="3" key="1">
    <citation type="submission" date="2020-11" db="EMBL/GenBank/DDBJ databases">
        <authorList>
            <person name="Tran Van P."/>
        </authorList>
    </citation>
    <scope>NUCLEOTIDE SEQUENCE</scope>
</reference>
<feature type="region of interest" description="Disordered" evidence="2">
    <location>
        <begin position="588"/>
        <end position="610"/>
    </location>
</feature>
<evidence type="ECO:0008006" key="4">
    <source>
        <dbReference type="Google" id="ProtNLM"/>
    </source>
</evidence>
<name>A0A7R9CP20_TIMPO</name>
<dbReference type="EMBL" id="OD000697">
    <property type="protein sequence ID" value="CAD7398855.1"/>
    <property type="molecule type" value="Genomic_DNA"/>
</dbReference>
<gene>
    <name evidence="3" type="ORF">TPSB3V08_LOCUS1904</name>
</gene>
<feature type="coiled-coil region" evidence="1">
    <location>
        <begin position="267"/>
        <end position="305"/>
    </location>
</feature>
<accession>A0A7R9CP20</accession>
<proteinExistence type="predicted"/>
<dbReference type="AlphaFoldDB" id="A0A7R9CP20"/>
<protein>
    <recommendedName>
        <fullName evidence="4">Retrotransposon gag domain-containing protein</fullName>
    </recommendedName>
</protein>
<organism evidence="3">
    <name type="scientific">Timema poppense</name>
    <name type="common">Walking stick</name>
    <dbReference type="NCBI Taxonomy" id="170557"/>
    <lineage>
        <taxon>Eukaryota</taxon>
        <taxon>Metazoa</taxon>
        <taxon>Ecdysozoa</taxon>
        <taxon>Arthropoda</taxon>
        <taxon>Hexapoda</taxon>
        <taxon>Insecta</taxon>
        <taxon>Pterygota</taxon>
        <taxon>Neoptera</taxon>
        <taxon>Polyneoptera</taxon>
        <taxon>Phasmatodea</taxon>
        <taxon>Timematodea</taxon>
        <taxon>Timematoidea</taxon>
        <taxon>Timematidae</taxon>
        <taxon>Timema</taxon>
    </lineage>
</organism>